<feature type="region of interest" description="Disordered" evidence="2">
    <location>
        <begin position="884"/>
        <end position="913"/>
    </location>
</feature>
<feature type="compositionally biased region" description="Pro residues" evidence="2">
    <location>
        <begin position="2093"/>
        <end position="2105"/>
    </location>
</feature>
<feature type="region of interest" description="Disordered" evidence="2">
    <location>
        <begin position="1621"/>
        <end position="1759"/>
    </location>
</feature>
<feature type="compositionally biased region" description="Basic and acidic residues" evidence="2">
    <location>
        <begin position="837"/>
        <end position="849"/>
    </location>
</feature>
<feature type="region of interest" description="Disordered" evidence="2">
    <location>
        <begin position="3603"/>
        <end position="4971"/>
    </location>
</feature>
<feature type="compositionally biased region" description="Basic residues" evidence="2">
    <location>
        <begin position="5941"/>
        <end position="5951"/>
    </location>
</feature>
<dbReference type="PANTHER" id="PTHR40641:SF2">
    <property type="entry name" value="INVOLUCRIN REPEAT PROTEIN"/>
    <property type="match status" value="1"/>
</dbReference>
<feature type="compositionally biased region" description="Basic and acidic residues" evidence="2">
    <location>
        <begin position="2739"/>
        <end position="2752"/>
    </location>
</feature>
<feature type="compositionally biased region" description="Basic and acidic residues" evidence="2">
    <location>
        <begin position="4293"/>
        <end position="4306"/>
    </location>
</feature>
<feature type="region of interest" description="Disordered" evidence="2">
    <location>
        <begin position="6195"/>
        <end position="6501"/>
    </location>
</feature>
<feature type="compositionally biased region" description="Low complexity" evidence="2">
    <location>
        <begin position="6563"/>
        <end position="6574"/>
    </location>
</feature>
<feature type="compositionally biased region" description="Basic residues" evidence="2">
    <location>
        <begin position="3426"/>
        <end position="3437"/>
    </location>
</feature>
<feature type="compositionally biased region" description="Basic residues" evidence="2">
    <location>
        <begin position="2320"/>
        <end position="2329"/>
    </location>
</feature>
<feature type="region of interest" description="Disordered" evidence="2">
    <location>
        <begin position="294"/>
        <end position="370"/>
    </location>
</feature>
<feature type="compositionally biased region" description="Basic residues" evidence="2">
    <location>
        <begin position="5857"/>
        <end position="5866"/>
    </location>
</feature>
<feature type="compositionally biased region" description="Basic residues" evidence="2">
    <location>
        <begin position="4785"/>
        <end position="4794"/>
    </location>
</feature>
<feature type="compositionally biased region" description="Basic and acidic residues" evidence="2">
    <location>
        <begin position="1064"/>
        <end position="1076"/>
    </location>
</feature>
<feature type="compositionally biased region" description="Low complexity" evidence="2">
    <location>
        <begin position="884"/>
        <end position="895"/>
    </location>
</feature>
<feature type="compositionally biased region" description="Low complexity" evidence="2">
    <location>
        <begin position="5195"/>
        <end position="5204"/>
    </location>
</feature>
<feature type="compositionally biased region" description="Polar residues" evidence="2">
    <location>
        <begin position="4727"/>
        <end position="4744"/>
    </location>
</feature>
<protein>
    <recommendedName>
        <fullName evidence="5">Involucrin repeat protein</fullName>
    </recommendedName>
</protein>
<feature type="compositionally biased region" description="Basic residues" evidence="2">
    <location>
        <begin position="5455"/>
        <end position="5466"/>
    </location>
</feature>
<feature type="region of interest" description="Disordered" evidence="2">
    <location>
        <begin position="3196"/>
        <end position="3360"/>
    </location>
</feature>
<feature type="region of interest" description="Disordered" evidence="2">
    <location>
        <begin position="382"/>
        <end position="466"/>
    </location>
</feature>
<evidence type="ECO:0000256" key="2">
    <source>
        <dbReference type="SAM" id="MobiDB-lite"/>
    </source>
</evidence>
<feature type="compositionally biased region" description="Basic residues" evidence="2">
    <location>
        <begin position="896"/>
        <end position="906"/>
    </location>
</feature>
<feature type="compositionally biased region" description="Basic and acidic residues" evidence="2">
    <location>
        <begin position="611"/>
        <end position="620"/>
    </location>
</feature>
<feature type="compositionally biased region" description="Basic residues" evidence="2">
    <location>
        <begin position="5055"/>
        <end position="5065"/>
    </location>
</feature>
<feature type="compositionally biased region" description="Polar residues" evidence="2">
    <location>
        <begin position="429"/>
        <end position="466"/>
    </location>
</feature>
<feature type="region of interest" description="Disordered" evidence="2">
    <location>
        <begin position="3135"/>
        <end position="3179"/>
    </location>
</feature>
<feature type="compositionally biased region" description="Basic residues" evidence="2">
    <location>
        <begin position="5654"/>
        <end position="5665"/>
    </location>
</feature>
<feature type="compositionally biased region" description="Basic and acidic residues" evidence="2">
    <location>
        <begin position="1546"/>
        <end position="1555"/>
    </location>
</feature>
<feature type="compositionally biased region" description="Basic and acidic residues" evidence="2">
    <location>
        <begin position="2171"/>
        <end position="2186"/>
    </location>
</feature>
<dbReference type="RefSeq" id="XP_047766728.1">
    <property type="nucleotide sequence ID" value="XM_047908327.1"/>
</dbReference>
<feature type="compositionally biased region" description="Polar residues" evidence="2">
    <location>
        <begin position="3379"/>
        <end position="3409"/>
    </location>
</feature>
<feature type="compositionally biased region" description="Basic and acidic residues" evidence="2">
    <location>
        <begin position="3230"/>
        <end position="3242"/>
    </location>
</feature>
<feature type="compositionally biased region" description="Basic residues" evidence="2">
    <location>
        <begin position="776"/>
        <end position="785"/>
    </location>
</feature>
<reference evidence="3" key="2">
    <citation type="journal article" date="2022" name="Microb. Genom.">
        <title>A chromosome-scale genome assembly of the tomato pathogen Cladosporium fulvum reveals a compartmentalized genome architecture and the presence of a dispensable chromosome.</title>
        <authorList>
            <person name="Zaccaron A.Z."/>
            <person name="Chen L.H."/>
            <person name="Samaras A."/>
            <person name="Stergiopoulos I."/>
        </authorList>
    </citation>
    <scope>NUCLEOTIDE SEQUENCE</scope>
    <source>
        <strain evidence="3">Race5_Kim</strain>
    </source>
</reference>
<feature type="compositionally biased region" description="Basic and acidic residues" evidence="2">
    <location>
        <begin position="39"/>
        <end position="56"/>
    </location>
</feature>
<feature type="compositionally biased region" description="Basic and acidic residues" evidence="2">
    <location>
        <begin position="941"/>
        <end position="958"/>
    </location>
</feature>
<feature type="compositionally biased region" description="Basic residues" evidence="2">
    <location>
        <begin position="4326"/>
        <end position="4337"/>
    </location>
</feature>
<feature type="region of interest" description="Disordered" evidence="2">
    <location>
        <begin position="2725"/>
        <end position="2999"/>
    </location>
</feature>
<feature type="compositionally biased region" description="Basic and acidic residues" evidence="2">
    <location>
        <begin position="4746"/>
        <end position="4771"/>
    </location>
</feature>
<feature type="compositionally biased region" description="Basic and acidic residues" evidence="2">
    <location>
        <begin position="5772"/>
        <end position="5796"/>
    </location>
</feature>
<feature type="compositionally biased region" description="Polar residues" evidence="2">
    <location>
        <begin position="4162"/>
        <end position="4182"/>
    </location>
</feature>
<feature type="compositionally biased region" description="Polar residues" evidence="2">
    <location>
        <begin position="6104"/>
        <end position="6123"/>
    </location>
</feature>
<feature type="compositionally biased region" description="Basic and acidic residues" evidence="2">
    <location>
        <begin position="6195"/>
        <end position="6204"/>
    </location>
</feature>
<feature type="region of interest" description="Disordered" evidence="2">
    <location>
        <begin position="3376"/>
        <end position="3468"/>
    </location>
</feature>
<feature type="compositionally biased region" description="Polar residues" evidence="2">
    <location>
        <begin position="3459"/>
        <end position="3468"/>
    </location>
</feature>
<feature type="compositionally biased region" description="Basic and acidic residues" evidence="2">
    <location>
        <begin position="4714"/>
        <end position="4726"/>
    </location>
</feature>
<feature type="compositionally biased region" description="Basic residues" evidence="2">
    <location>
        <begin position="3620"/>
        <end position="3629"/>
    </location>
</feature>
<feature type="compositionally biased region" description="Low complexity" evidence="2">
    <location>
        <begin position="1446"/>
        <end position="1467"/>
    </location>
</feature>
<feature type="compositionally biased region" description="Acidic residues" evidence="2">
    <location>
        <begin position="4307"/>
        <end position="4316"/>
    </location>
</feature>
<feature type="compositionally biased region" description="Low complexity" evidence="2">
    <location>
        <begin position="6125"/>
        <end position="6142"/>
    </location>
</feature>
<feature type="region of interest" description="Disordered" evidence="2">
    <location>
        <begin position="685"/>
        <end position="758"/>
    </location>
</feature>
<feature type="compositionally biased region" description="Basic and acidic residues" evidence="2">
    <location>
        <begin position="6438"/>
        <end position="6460"/>
    </location>
</feature>
<feature type="compositionally biased region" description="Polar residues" evidence="2">
    <location>
        <begin position="5097"/>
        <end position="5114"/>
    </location>
</feature>
<feature type="compositionally biased region" description="Basic and acidic residues" evidence="2">
    <location>
        <begin position="2402"/>
        <end position="2439"/>
    </location>
</feature>
<feature type="compositionally biased region" description="Basic residues" evidence="2">
    <location>
        <begin position="3283"/>
        <end position="3295"/>
    </location>
</feature>
<feature type="region of interest" description="Disordered" evidence="2">
    <location>
        <begin position="499"/>
        <end position="534"/>
    </location>
</feature>
<feature type="compositionally biased region" description="Basic and acidic residues" evidence="2">
    <location>
        <begin position="1353"/>
        <end position="1400"/>
    </location>
</feature>
<feature type="compositionally biased region" description="Basic residues" evidence="2">
    <location>
        <begin position="3705"/>
        <end position="3716"/>
    </location>
</feature>
<feature type="compositionally biased region" description="Acidic residues" evidence="2">
    <location>
        <begin position="111"/>
        <end position="120"/>
    </location>
</feature>
<feature type="compositionally biased region" description="Low complexity" evidence="2">
    <location>
        <begin position="382"/>
        <end position="411"/>
    </location>
</feature>
<feature type="coiled-coil region" evidence="1">
    <location>
        <begin position="6813"/>
        <end position="6840"/>
    </location>
</feature>
<feature type="compositionally biased region" description="Polar residues" evidence="2">
    <location>
        <begin position="5476"/>
        <end position="5494"/>
    </location>
</feature>
<feature type="region of interest" description="Disordered" evidence="2">
    <location>
        <begin position="1053"/>
        <end position="1178"/>
    </location>
</feature>
<feature type="compositionally biased region" description="Polar residues" evidence="2">
    <location>
        <begin position="3729"/>
        <end position="3739"/>
    </location>
</feature>
<feature type="compositionally biased region" description="Basic and acidic residues" evidence="2">
    <location>
        <begin position="6158"/>
        <end position="6180"/>
    </location>
</feature>
<feature type="compositionally biased region" description="Basic and acidic residues" evidence="2">
    <location>
        <begin position="1791"/>
        <end position="1809"/>
    </location>
</feature>
<feature type="region of interest" description="Disordered" evidence="2">
    <location>
        <begin position="5703"/>
        <end position="5731"/>
    </location>
</feature>
<feature type="compositionally biased region" description="Low complexity" evidence="2">
    <location>
        <begin position="1916"/>
        <end position="1925"/>
    </location>
</feature>
<feature type="compositionally biased region" description="Basic and acidic residues" evidence="2">
    <location>
        <begin position="1734"/>
        <end position="1752"/>
    </location>
</feature>
<feature type="compositionally biased region" description="Basic and acidic residues" evidence="2">
    <location>
        <begin position="5134"/>
        <end position="5145"/>
    </location>
</feature>
<keyword evidence="4" id="KW-1185">Reference proteome</keyword>
<feature type="compositionally biased region" description="Low complexity" evidence="2">
    <location>
        <begin position="6588"/>
        <end position="6615"/>
    </location>
</feature>
<evidence type="ECO:0000313" key="3">
    <source>
        <dbReference type="EMBL" id="UJO22362.1"/>
    </source>
</evidence>
<feature type="compositionally biased region" description="Polar residues" evidence="2">
    <location>
        <begin position="3307"/>
        <end position="3326"/>
    </location>
</feature>
<organism evidence="3 4">
    <name type="scientific">Passalora fulva</name>
    <name type="common">Tomato leaf mold</name>
    <name type="synonym">Cladosporium fulvum</name>
    <dbReference type="NCBI Taxonomy" id="5499"/>
    <lineage>
        <taxon>Eukaryota</taxon>
        <taxon>Fungi</taxon>
        <taxon>Dikarya</taxon>
        <taxon>Ascomycota</taxon>
        <taxon>Pezizomycotina</taxon>
        <taxon>Dothideomycetes</taxon>
        <taxon>Dothideomycetidae</taxon>
        <taxon>Mycosphaerellales</taxon>
        <taxon>Mycosphaerellaceae</taxon>
        <taxon>Fulvia</taxon>
    </lineage>
</organism>
<dbReference type="InterPro" id="IPR053268">
    <property type="entry name" value="Woronin_anchor"/>
</dbReference>
<dbReference type="EMBL" id="CP090171">
    <property type="protein sequence ID" value="UJO22362.1"/>
    <property type="molecule type" value="Genomic_DNA"/>
</dbReference>
<feature type="compositionally biased region" description="Basic and acidic residues" evidence="2">
    <location>
        <begin position="1504"/>
        <end position="1529"/>
    </location>
</feature>
<feature type="compositionally biased region" description="Basic residues" evidence="2">
    <location>
        <begin position="3070"/>
        <end position="3081"/>
    </location>
</feature>
<feature type="compositionally biased region" description="Acidic residues" evidence="2">
    <location>
        <begin position="959"/>
        <end position="975"/>
    </location>
</feature>
<feature type="compositionally biased region" description="Low complexity" evidence="2">
    <location>
        <begin position="2005"/>
        <end position="2025"/>
    </location>
</feature>
<feature type="compositionally biased region" description="Polar residues" evidence="2">
    <location>
        <begin position="6076"/>
        <end position="6087"/>
    </location>
</feature>
<feature type="compositionally biased region" description="Polar residues" evidence="2">
    <location>
        <begin position="2978"/>
        <end position="2991"/>
    </location>
</feature>
<feature type="compositionally biased region" description="Polar residues" evidence="2">
    <location>
        <begin position="5008"/>
        <end position="5023"/>
    </location>
</feature>
<feature type="region of interest" description="Disordered" evidence="2">
    <location>
        <begin position="3011"/>
        <end position="3106"/>
    </location>
</feature>
<feature type="compositionally biased region" description="Polar residues" evidence="2">
    <location>
        <begin position="5205"/>
        <end position="5221"/>
    </location>
</feature>
<feature type="compositionally biased region" description="Basic residues" evidence="2">
    <location>
        <begin position="3809"/>
        <end position="3818"/>
    </location>
</feature>
<feature type="compositionally biased region" description="Basic residues" evidence="2">
    <location>
        <begin position="3493"/>
        <end position="3505"/>
    </location>
</feature>
<feature type="compositionally biased region" description="Basic and acidic residues" evidence="2">
    <location>
        <begin position="2945"/>
        <end position="2958"/>
    </location>
</feature>
<feature type="region of interest" description="Disordered" evidence="2">
    <location>
        <begin position="5753"/>
        <end position="6183"/>
    </location>
</feature>
<feature type="compositionally biased region" description="Basic residues" evidence="2">
    <location>
        <begin position="4418"/>
        <end position="4427"/>
    </location>
</feature>
<feature type="region of interest" description="Disordered" evidence="2">
    <location>
        <begin position="1784"/>
        <end position="2186"/>
    </location>
</feature>
<sequence>MWKAAFQGRSEKGGEASVAGKPTKDESQSRKKKSGSHSHRAESVISTRDDERDRERRKSGRAGRVYDSGGSKYETGSSYTSSGPSQYVTAPSSRVGEVRALTASALRMLPDDEEEWEDDEKDARSERSRKSGKRGSGDEKRRKSARSEKERSRSHSRERREKRKENKTTEKPRDKDRERSRREPELVSEGSRAMPMPGSFEQFPGQYAAGQMGPSDPAVMSGALPSDAYQHQFPGQDPYARPQMPPSMPSRADSYGHAADYYLDEGQSVQHQPGHRAATPNMLVNPDLHLIAASAEANPAQDTGHGSAADFYGGEVSPVPYSKIPTTAPTTPAKVSKPSETGKTSASAPSSSSKPKPKTKSSRTSSTGVAAAAVAAGAGIAALSGSSHQHSQSQQQNTSSSSYQQGTSFTSKPTKPTRHNSEGSAYYTAPSTNSTYPPTLPSTNGYGAAMTTNTGTPGRQTNNSSSNVPLYAAAAAGAAGLAAHDYNQHHQHSAHANAAFNTQSGGGYGGGGGQGPPRSPRAGPGGAYYGPPSGQNGGMAQMPFHEHKGPLTRIKDGLFNIISTPEDVAKMEMYTEYIGVCKHCFDPRTSAWDAPRVHHYHKRRDSFESLRKRRSAERLGRMGSSESLRRQGGTRVDKDNRYYASESSRRKRESGGVGILGAGLAAAGGLAAANALRSDRRDFDDTYSVKSGHRESSAVRRRSRSSSREQRRQSQYGVIRPDRDEFVTVRKKDGSIEQRQVSRKSRSSSRERKSSGMFGAAAAGAALEAAGMAASSRRHRSRSRSHSPTVIGGFGASETRSRRSGRRSPTRSSYHDISRNDRPQESSGLFGGFFSPPRKEPKRRNSPEHQKKRKGFFTFSNSSASSSNSDIAFGEGFASRSSLGLSRKSSVLSNRSARRTSGRASRKRSDDHLGATIAGIGATAAALAAAQRGHRISKRTSRPELGRRRDVRHSHADSSDEEWEDELPSDVDDSSSIEGGLAYGNEDRRLSGRQSMDSIASQSSAGGLGAWGWRWGGKDKKRRSRQSSSQQPMYDQRTGSAFAAPGLAGLAAGAGAAAAFDTSRPMDKPVYLDDTGRPLPSPASTSTASGPTGPLQYVDPAPISDVGTPSRYSSMPGSFDEGVPVSRPGPDILRAPQPISPAQPAFTQSPPELESPTQYRPGHPRRANSSPTRGHFAQDAALIGGAALATAGAIAGMSSISGRSGRDKEASRVSFGFTEEQQAKEDREHRREQKLADEERRRADRTRALKEEADRAAKEARQEEVRRQREEENRKAAEVRLERDRAAQRETEERAERERQNEVARLERERTAQREAEQRAERERQKETARVQRERLEQEARDRQAAASAAAAEVEKHRKAREEAERRAEIAERERRERNDAYAREQARLADEYQRRREAEEQNQYDAYAQRYPSQSPEEERKQWPSARQQTPQYGSQSPESERKYSSGWGSVAAGAAAAATVGAVMAGREHDKKRDRKKSRDDGYSDKGHQDHSEQRYGTSWESAEKNASSREPEGRAELERRASEKYGRGQTGVEVRDGYAAAEIKPKNEHEGEPLMDDDIYDPDFFKKKHTAVENARYAEFARKAADKVVHDREHAYDDDKNTSYADFFAPKELLAKEAEGKTRPVSPDGDMDMQVFHLRDTEIRSSFGSDPDHRHGRSKSAPHGVPRLNVIAPTPPPSSAESSPLRSKEHTKSPLSKEQVIELANELNKSSVSQSRSENSERSRSISWGDDSTHYYDVDTPDSHPDRDSYITSPDIRNNRATTAAAGVAGAAAAGAALHEIVVEDPSGGERRYTEEEWLRDEERDTQAGADDDRDVEDITPSPGPGPRDFYQQPFFDSVSDMGTGIFNVSSPGTRNAPPARGFVEGETDEPTPVEEKKPRIPGGFDDDMDDIYRPRPKRDNDPVTAEIQKEQAAAAVASAAEEVSDREPPLSKKEKKKREKEAKKSSSVVESEPSTYFAAEPEPVPEPVAEPAWEPPLSKKEQKKREKEAKRQSIVEEVESQEPAPVAEPAVVASEPAWEPPLSAKEKKKREKEAKRQSIVEDNDIPASLPANDNKTVVEEPAWEPPLSAKEKKKREKAAKRSSVAESDPPTPVKEPEPVPSPTKQVAIEPEGDDFLSKKDKKKRDKARKESGDLAHSIDDLPAEPKPIDLQESSSSDQPAADEQEDPLSKKDQKKRDKERLADAAIAAGGIAAAAAVLDSTEDSTSGSNKKKKGKKSKLGEPSYDDPRDLPSDLPPAPEPPRSEPHGMPGGWDSDRRESEENVEDDVAQKATEKFDEKSSKGPSQYQMPEESTKTVEPETPVEDDWANFTSSSKESKKKKKKSKRNSAAFNIPEVSSPLRSEIPFDDYVSANDRKAGPEPYTNGYSKDDESSRTEDLASSREFGKASSSGSRDTGYFDEPRRRSDSPKQTSPEDTRSSTSDERKSRREEARRGSDYYDEPSYAYETASVAGTELGGDYERSSKSKRRSRHAADDDDTRSVVSTRSRRDKDESSSDKKKEKKGGLFGLFARTKSTDDVVKSSKDDTSLSRTSTCDSKRDDEDEESRHRRKHRSRSEYGDDDDDTKSVKSSGKSRRHRSEKGSDEDSKERRRRSTHDDYDRSSPARSESGHRHHRRRGTDDVGDSLSRRDSRESRGAASESGGRHHHRRRTDEDAYGAGSRDQSFLGMRVEEMPPLPVSRPASPESAAKQQREGSSAEAKSGVGLVTGAAIAADLRAAVGAAFADRDQETRAPSQRDIAKEHHNDEHADHAAPTLESSPMLETPSRPVSMGRPSSSTAVPLHFPGRAPQTPGSAKDRAHSFSSPAVRSPATPVSPNATRTRQGRPQSTEIRPLYLVERNRQTPDVEDALPSLPSSKPSSRASSIQGSDENYQSAVEELDFDSPNRSRAGTLTLDTEEANAYRDDPLGSGEVTPKASEFHSLPGSGEKAPKQEPQFYTWEDFAQDERLHEQDTKPVEEATADPSLAQATPGLIMKQDQFSRSRSKSPGKQSSAFKSAAAAAMLGTAAVYAHHKSHDGSPERVVHDDKTPQSKATYDYPLPAPIEETAREREVAKAPILEEAPPLSRTTSSKKKKGKKGKKQLWQEAEPETSDAQPSLGPEKVTEIIASATPDIELGPAGAQDIEAFRDIGDYHEDSVPDSAATEVGTWSSDRRGTGAFLDASSPAGQNQTKTEDDRFLPSTAAHTLPKYDEDFFSRLSGEQGKSTSGSGSGVATPFMAVPTPAEEGVECELHGDMSKEDQARPATSYNLPTAKAEPAPLVIEQRNVEAAEPQTSEPVSAPKLTRKQSKKSKKNGKTAMLWEEESSEPATEQPLQLDTASEATTSRELADVPEEPLTAIEKDDAGLDAQPWLAEGSSESQDVPVAAQFNFGTHDFNQLAEGNSTNWQDAQAQAFQHSMTSKPSSMTSVVEGQRIESEDTSFEPAGSKKKGKKGKKSKTPTWSEDTTSEPFGQAKDHEQASTTEPVQESSGVALVAGLGAAAAAIGIDVPLDKKSKKKAKKDKKRQSASWEDFNEVPQPSPQSAVQHPIIEDETPAIDTINEQVVAATPELDLGPVGARDIDAFYDQPAQFSSEQDAAATPELDLGHVGATNIDAFERGAETLEMSRGIEPDVAEDIFPIKSKKKGKKSKKMADQAESSGPVSRAESPSASRQMSMDDSAFVDAEESQNLGAAQPDAVNAQINLDMSPVAEPAPSVIEDTPFVSGKKSKKDKKKKKSAAFFEPEPEIPQESATRSVSQSRRVPADESAFVDASEQQVSEDVSEMPQPIQDPATVEPTFETAAQEDGLGDSLSREPPSSNTLESFAPVPGKKAKKSKKKQQQSFDWASLDSSAPGTPEKRTSSPERVDLGPVGAQDTSAIDAWAAPGNMATDHDKLDLGPVGAQDTTAIDASRAIEDSNTREENPDLGPVGAQDTTAFEAGLTGNDAARGYFDLGPVGAQDTSAFTETEEVPKIVPENDSAPAKSSKKSKKDKKKKKSTTFDWENPDPESGASTPVPESRDELGSVPVSDTTKDPSPEDVPTPAATFSEEPLQEENHRDVAEVSLPAELTVDDLTPAGSSKKSKKDKKRRKSAADGPAPDVETTAPVFEPQGDDSEPSTPAVAEQTDVSKSPDTTGEVTEADAAAVEPATEDFSAPISAKQAKKDKKKKKQSAFAWDEPEAEPVSTSQTDIGQVEKNTADNVETPNEEVESAQGPIINEEDQQPPITETAPEAHDLASVSTNKSKKDKKKKKQSLGWDDFEPAPELVPEPVSVPTEDVTVAADVSPPRADQVDENGTLPVRERTPDQTEPALTEDVARDTLEDFRPQDEEPLVDAPIEEEFKPTLSRKQSKKDKKKKLQQHLEDLAPGEAPASAPPGEQPSSIAPVDNQEVSSEAKIFAPSSEEAVEESGRDINEIADAPKDLLVEAPVDDAFKPSLSRKQSKKDKKKALQQSLWNLESETGEDEHAAKEELEQSSSAVEKPLLDVASQEADSTGVVEPSAEMGVHPPQTEAQPADDSATDIATEAPALHSTQLVTGEVESDVLTSKLQDEPQDDVEWASSSKKKSKKGKKGRKDDRVTPDEPEQPALDDLSKAIGEMDTSLPTASGHDEVTATDQEIPAVAKIESQAAEAVPEDDSAWVNTSKKKGKKGKKSRQSLPSTPPVLEESATILEPETSQQKHEDSPSEVTAPLATSIERPDSVLPSSDDSQMPTQAVEQEEDLTWAPSSKKKKKGKNTKQDQDESQKDVNDNTSVPQAVKQSTEQSTDLPHVEASDLPKDESSREFVAETAHAAEEEPLDDTWGFSTSSKKKSKKGKKSATSTPASPPTERQPAQDSTTLGEDLPASGSQQEILFNEEVNPTELTSFDPEPQAGEVVQEDDATPDDAAWASSSKKKGKNGKKSQDIKQDDFINQSTEDYATPMEISTGPDVGTKEASDDQIPLSGEVASSTETPAEVDLWEAPASKKKKGKKGKKSGSGLATPISEPAEPSVEAALPVTETPDVIDQAAELPVVNLEPAETPLSEKEVVRDLQTSTPHEVEDSTTVAKNDPAVDLETAVAENDKPAKEDPQDLWASTTSKKKKGKRNKKGSGIVTPLAENLDLESSQPVTDLAESSRDVAPSSNDTHITSGLEVTSNEPAVMTHDDLENTAEIQTGYADDHEGPAHDTFDDVWAEEDITTHEDTATVQDLFEEPAEDARSSYTPASKKGKKKKNKGKKGSSAGLSLSNDTQALDTDSPVDQSLSAARQEPSIETPALAPTDEDAGVELVPHTTTSHEINTGTRDMPSEVVDVAQPEVNDSLDDTTTAPTNIDQEPEQIDEVDPRATESGSKKKGKKNKSKTTDPWADSPAEDTAADVSTENTNNEPTQPATVDAGSQAQTVVEPMVDQSDAIPEQREESAIVDDEWALPKAGKKKGKKGKKTQLDAFDALKNDTAADATPSSEPSAPVETPDSTATHTSIDSEEPAKAESDDVWALPTKAKKGKKGKKGKAMLALDEEVPSSTTDGQDATADSRSTTELVDAPEWPEEPKMAGDALHEQESEKKPEGPSIVEHQNNALEEQAPLSAEPGEADQTITPGLLQTMEGEAPVTEEQGSEALLPSKKSKNDKKKAKARASMADDFQPEPTSDMPATTDLAEADHSKILGAAAVATAALAGVVASQSNDDKPEEEDWAGFSSKKSKKDKKKGKKSGTATPVVDSNELPVPADTEVTDFAPVLDVGLKDQVAQAVNVEDPPAVAEENDDLNTLKDNPDDALSPRSLEILKAQPETANIVGDYAPTAHLEDQTTAPANDVDAATEREAADTSADHEHIWSTHAEETRTTSPHHPSQDIDFTATVAAGLADSGFNPDMVINDPVFQRRASPPGTIPEADPDEVFSTTTTKRKKGKKNKRSTEISEGPADEQATPANEVATDSAPADDFNDAITQSLQGTGFDPALLEKALASGNDQSSKVATEDPNEISFTTTKRKKGKKGKKSQADQFSETPTDQDGPPITTDAPTHAAEPPSEPLHELTGDEPTVDREDGDTAPSHLSASKTRATETDMPQQTGSQEEPQLVNILSVGRDEMDMDEMDRQYKEYRKNKRKQKKLKGAARAAGLSDNPESATEQSAMVSETEGLSAMTTRDDILSPQSTLDETRRQLSAISQPEQEVAPPAESVASPSSSAPAHSIFGERVKRRIPPKPKPEERSTEERQSSTDALADPRPEFGTAGMAAVVAAAARERKARQEASKAILETVKQEPGWSFDALDETKKPDNGSLSLDNKEYQVIRDSGYQEGTRSPHRASRTSCEIPDIVHTGSSPRESPSKDSLRQRRSLEPLKLATSPDDSWEINNPKQRSGDGQRSASATRSRTPSAETPLKPTSKDRVSYLFQSPPDALASTGEQSSCNIDSHSGNPVTPQRSENHDYFKTSSPRFSESHHGDSSAPRAMFSPDATNVDPARERSAFSPVNGPLSPRLALDSIPEERPTSKRGKSKTDLGGPEHIKAVNRAETPQGMRAREQTHSPSIRPSINIPQTNARSTSNPLSTDTLINRLSWPDIDEQTDTVNIDRHLGHRHSRPALPDPRSPSVVSNRSNNSGTHFKSPQELRTYSRTSNRSSTPVLRRTSLSGDLRAASARGDGSTTGSGSAVGARDSPKTIPFEAPPTPPPNDDELMTGSASRAMDMNDDVFGYGDAQQSQVSPTRPPSVRKRQSMHITDLESQLGQLAAENRALREAHEYADQTNGAAREVNGQALEEALAARDQQLQQRDHEISAIQAMLQPLQQEVARLTEMNGGLTEANRNLVDDTNGRYATLQAEHAHAHEQWQSAARELDGMRNEHGRVTSGMKDIVEAEIATALADKNAEILRLREQLDIAAEQIRALQVQIQSSKSSDFLSQRDEDYFDGSCQKLCQHVQQWVLRFSKLSDNRICRLSTDLNDDNIEARLDNAVLDGSDVDKLLGDRVRRRDVFMSVVMTMVWEYVFTRYLFGMDREQRQKLKALEKLLAEVGPPRAVSHWRATTLTLLAKRPTFDKQCTMDTEAVCHEIFGVLCSLLPPPSNSEQQLLTSLQKVIRIAVDLSIEMRTQRAEYIMLPPLQPEYDTNGDLVRKVHFNASLMNERSGFFSSNEELAAEHAVVKIVLFPLVVKKGDDYGEGEEEIVVCPAQVLVQNDGGKGKKVVRVMSGAMEIDDPIRSRQSKHSLVSEAPGSVGF</sequence>
<feature type="compositionally biased region" description="Basic residues" evidence="2">
    <location>
        <begin position="4221"/>
        <end position="4231"/>
    </location>
</feature>
<feature type="region of interest" description="Disordered" evidence="2">
    <location>
        <begin position="1"/>
        <end position="254"/>
    </location>
</feature>
<feature type="compositionally biased region" description="Basic and acidic residues" evidence="2">
    <location>
        <begin position="2582"/>
        <end position="2605"/>
    </location>
</feature>
<feature type="region of interest" description="Disordered" evidence="2">
    <location>
        <begin position="6525"/>
        <end position="6631"/>
    </location>
</feature>
<feature type="compositionally biased region" description="Polar residues" evidence="2">
    <location>
        <begin position="6305"/>
        <end position="6316"/>
    </location>
</feature>
<feature type="compositionally biased region" description="Basic and acidic residues" evidence="2">
    <location>
        <begin position="4386"/>
        <end position="4402"/>
    </location>
</feature>
<feature type="compositionally biased region" description="Polar residues" evidence="2">
    <location>
        <begin position="4104"/>
        <end position="4115"/>
    </location>
</feature>
<feature type="compositionally biased region" description="Basic and acidic residues" evidence="2">
    <location>
        <begin position="2628"/>
        <end position="2637"/>
    </location>
</feature>
<feature type="compositionally biased region" description="Basic residues" evidence="2">
    <location>
        <begin position="4139"/>
        <end position="4149"/>
    </location>
</feature>
<feature type="compositionally biased region" description="Low complexity" evidence="2">
    <location>
        <begin position="341"/>
        <end position="354"/>
    </location>
</feature>
<feature type="compositionally biased region" description="Polar residues" evidence="2">
    <location>
        <begin position="2802"/>
        <end position="2831"/>
    </location>
</feature>
<keyword evidence="1" id="KW-0175">Coiled coil</keyword>
<feature type="compositionally biased region" description="Basic and acidic residues" evidence="2">
    <location>
        <begin position="1894"/>
        <end position="1905"/>
    </location>
</feature>
<feature type="compositionally biased region" description="Basic and acidic residues" evidence="2">
    <location>
        <begin position="1468"/>
        <end position="1496"/>
    </location>
</feature>
<feature type="compositionally biased region" description="Basic and acidic residues" evidence="2">
    <location>
        <begin position="1221"/>
        <end position="1344"/>
    </location>
</feature>
<feature type="compositionally biased region" description="Basic residues" evidence="2">
    <location>
        <begin position="2075"/>
        <end position="2084"/>
    </location>
</feature>
<feature type="region of interest" description="Disordered" evidence="2">
    <location>
        <begin position="4992"/>
        <end position="5116"/>
    </location>
</feature>
<feature type="compositionally biased region" description="Basic residues" evidence="2">
    <location>
        <begin position="3963"/>
        <end position="3976"/>
    </location>
</feature>
<dbReference type="GeneID" id="71989057"/>
<evidence type="ECO:0000313" key="4">
    <source>
        <dbReference type="Proteomes" id="UP000756132"/>
    </source>
</evidence>
<feature type="region of interest" description="Disordered" evidence="2">
    <location>
        <begin position="1197"/>
        <end position="1560"/>
    </location>
</feature>
<feature type="compositionally biased region" description="Polar residues" evidence="2">
    <location>
        <begin position="2866"/>
        <end position="2875"/>
    </location>
</feature>
<feature type="compositionally biased region" description="Basic residues" evidence="2">
    <location>
        <begin position="6055"/>
        <end position="6066"/>
    </location>
</feature>
<feature type="compositionally biased region" description="Polar residues" evidence="2">
    <location>
        <begin position="1426"/>
        <end position="1439"/>
    </location>
</feature>
<name>A0A9Q8UU20_PASFU</name>
<feature type="region of interest" description="Disordered" evidence="2">
    <location>
        <begin position="5130"/>
        <end position="5613"/>
    </location>
</feature>
<feature type="compositionally biased region" description="Polar residues" evidence="2">
    <location>
        <begin position="5332"/>
        <end position="5356"/>
    </location>
</feature>
<feature type="compositionally biased region" description="Gly residues" evidence="2">
    <location>
        <begin position="504"/>
        <end position="515"/>
    </location>
</feature>
<feature type="compositionally biased region" description="Polar residues" evidence="2">
    <location>
        <begin position="5954"/>
        <end position="5963"/>
    </location>
</feature>
<feature type="compositionally biased region" description="Basic and acidic residues" evidence="2">
    <location>
        <begin position="5984"/>
        <end position="5997"/>
    </location>
</feature>
<feature type="compositionally biased region" description="Polar residues" evidence="2">
    <location>
        <begin position="74"/>
        <end position="92"/>
    </location>
</feature>
<feature type="compositionally biased region" description="Polar residues" evidence="2">
    <location>
        <begin position="6356"/>
        <end position="6376"/>
    </location>
</feature>
<evidence type="ECO:0008006" key="5">
    <source>
        <dbReference type="Google" id="ProtNLM"/>
    </source>
</evidence>
<dbReference type="Proteomes" id="UP000756132">
    <property type="component" value="Chromosome 9"/>
</dbReference>
<feature type="compositionally biased region" description="Low complexity" evidence="2">
    <location>
        <begin position="2850"/>
        <end position="2865"/>
    </location>
</feature>
<feature type="compositionally biased region" description="Basic and acidic residues" evidence="2">
    <location>
        <begin position="5037"/>
        <end position="5046"/>
    </location>
</feature>
<feature type="compositionally biased region" description="Polar residues" evidence="2">
    <location>
        <begin position="6005"/>
        <end position="6028"/>
    </location>
</feature>
<feature type="compositionally biased region" description="Low complexity" evidence="2">
    <location>
        <begin position="6541"/>
        <end position="6552"/>
    </location>
</feature>
<feature type="compositionally biased region" description="Basic and acidic residues" evidence="2">
    <location>
        <begin position="813"/>
        <end position="824"/>
    </location>
</feature>
<feature type="compositionally biased region" description="Polar residues" evidence="2">
    <location>
        <begin position="3438"/>
        <end position="3449"/>
    </location>
</feature>
<feature type="compositionally biased region" description="Basic and acidic residues" evidence="2">
    <location>
        <begin position="121"/>
        <end position="185"/>
    </location>
</feature>
<feature type="compositionally biased region" description="Polar residues" evidence="2">
    <location>
        <begin position="1145"/>
        <end position="1158"/>
    </location>
</feature>
<feature type="region of interest" description="Disordered" evidence="2">
    <location>
        <begin position="771"/>
        <end position="868"/>
    </location>
</feature>
<reference evidence="3" key="1">
    <citation type="submission" date="2021-12" db="EMBL/GenBank/DDBJ databases">
        <authorList>
            <person name="Zaccaron A."/>
            <person name="Stergiopoulos I."/>
        </authorList>
    </citation>
    <scope>NUCLEOTIDE SEQUENCE</scope>
    <source>
        <strain evidence="3">Race5_Kim</strain>
    </source>
</reference>
<feature type="compositionally biased region" description="Basic residues" evidence="2">
    <location>
        <begin position="4621"/>
        <end position="4632"/>
    </location>
</feature>
<feature type="compositionally biased region" description="Basic and acidic residues" evidence="2">
    <location>
        <begin position="2370"/>
        <end position="2388"/>
    </location>
</feature>
<feature type="compositionally biased region" description="Polar residues" evidence="2">
    <location>
        <begin position="2885"/>
        <end position="2895"/>
    </location>
</feature>
<feature type="compositionally biased region" description="Basic and acidic residues" evidence="2">
    <location>
        <begin position="1981"/>
        <end position="1998"/>
    </location>
</feature>
<feature type="compositionally biased region" description="Polar residues" evidence="2">
    <location>
        <begin position="6478"/>
        <end position="6501"/>
    </location>
</feature>
<feature type="compositionally biased region" description="Basic and acidic residues" evidence="2">
    <location>
        <begin position="3891"/>
        <end position="3902"/>
    </location>
</feature>
<feature type="region of interest" description="Disordered" evidence="2">
    <location>
        <begin position="611"/>
        <end position="655"/>
    </location>
</feature>
<feature type="compositionally biased region" description="Basic and acidic residues" evidence="2">
    <location>
        <begin position="3835"/>
        <end position="3846"/>
    </location>
</feature>
<feature type="region of interest" description="Disordered" evidence="2">
    <location>
        <begin position="2201"/>
        <end position="2705"/>
    </location>
</feature>
<feature type="compositionally biased region" description="Basic residues" evidence="2">
    <location>
        <begin position="4540"/>
        <end position="4550"/>
    </location>
</feature>
<feature type="compositionally biased region" description="Basic residues" evidence="2">
    <location>
        <begin position="4059"/>
        <end position="4069"/>
    </location>
</feature>
<feature type="compositionally biased region" description="Basic and acidic residues" evidence="2">
    <location>
        <begin position="2516"/>
        <end position="2530"/>
    </location>
</feature>
<accession>A0A9Q8UU20</accession>
<feature type="compositionally biased region" description="Polar residues" evidence="2">
    <location>
        <begin position="3635"/>
        <end position="3655"/>
    </location>
</feature>
<feature type="compositionally biased region" description="Basic and acidic residues" evidence="2">
    <location>
        <begin position="1927"/>
        <end position="1936"/>
    </location>
</feature>
<feature type="compositionally biased region" description="Low complexity" evidence="2">
    <location>
        <begin position="1082"/>
        <end position="1095"/>
    </location>
</feature>
<feature type="region of interest" description="Disordered" evidence="2">
    <location>
        <begin position="5634"/>
        <end position="5679"/>
    </location>
</feature>
<feature type="compositionally biased region" description="Polar residues" evidence="2">
    <location>
        <begin position="4680"/>
        <end position="4693"/>
    </location>
</feature>
<gene>
    <name evidence="3" type="ORF">CLAFUR5_09179</name>
</gene>
<feature type="compositionally biased region" description="Basic and acidic residues" evidence="2">
    <location>
        <begin position="2131"/>
        <end position="2143"/>
    </location>
</feature>
<dbReference type="OrthoDB" id="5365701at2759"/>
<feature type="region of interest" description="Disordered" evidence="2">
    <location>
        <begin position="3485"/>
        <end position="3526"/>
    </location>
</feature>
<feature type="compositionally biased region" description="Basic and acidic residues" evidence="2">
    <location>
        <begin position="2271"/>
        <end position="2284"/>
    </location>
</feature>
<feature type="compositionally biased region" description="Basic and acidic residues" evidence="2">
    <location>
        <begin position="3016"/>
        <end position="3030"/>
    </location>
</feature>
<feature type="compositionally biased region" description="Basic residues" evidence="2">
    <location>
        <begin position="5578"/>
        <end position="5589"/>
    </location>
</feature>
<feature type="compositionally biased region" description="Basic and acidic residues" evidence="2">
    <location>
        <begin position="5503"/>
        <end position="5522"/>
    </location>
</feature>
<feature type="compositionally biased region" description="Basic and acidic residues" evidence="2">
    <location>
        <begin position="6279"/>
        <end position="6292"/>
    </location>
</feature>
<dbReference type="KEGG" id="ffu:CLAFUR5_09179"/>
<feature type="compositionally biased region" description="Basic and acidic residues" evidence="2">
    <location>
        <begin position="720"/>
        <end position="736"/>
    </location>
</feature>
<dbReference type="PANTHER" id="PTHR40641">
    <property type="entry name" value="INVOLUCRIN REPEAT PROTEIN (AFU_ORTHOLOGUE AFUA_2G08060)"/>
    <property type="match status" value="1"/>
</dbReference>
<feature type="compositionally biased region" description="Basic residues" evidence="2">
    <location>
        <begin position="5387"/>
        <end position="5397"/>
    </location>
</feature>
<feature type="compositionally biased region" description="Basic residues" evidence="2">
    <location>
        <begin position="4941"/>
        <end position="4951"/>
    </location>
</feature>
<feature type="region of interest" description="Disordered" evidence="2">
    <location>
        <begin position="931"/>
        <end position="1040"/>
    </location>
</feature>
<proteinExistence type="predicted"/>
<feature type="compositionally biased region" description="Basic residues" evidence="2">
    <location>
        <begin position="5183"/>
        <end position="5194"/>
    </location>
</feature>
<feature type="compositionally biased region" description="Low complexity" evidence="2">
    <location>
        <begin position="6318"/>
        <end position="6332"/>
    </location>
</feature>
<feature type="compositionally biased region" description="Basic and acidic residues" evidence="2">
    <location>
        <begin position="2489"/>
        <end position="2501"/>
    </location>
</feature>
<feature type="compositionally biased region" description="Polar residues" evidence="2">
    <location>
        <begin position="5247"/>
        <end position="5258"/>
    </location>
</feature>
<evidence type="ECO:0000256" key="1">
    <source>
        <dbReference type="SAM" id="Coils"/>
    </source>
</evidence>
<feature type="compositionally biased region" description="Polar residues" evidence="2">
    <location>
        <begin position="5279"/>
        <end position="5288"/>
    </location>
</feature>